<evidence type="ECO:0000313" key="5">
    <source>
        <dbReference type="Proteomes" id="UP000324022"/>
    </source>
</evidence>
<keyword evidence="2" id="KW-1133">Transmembrane helix</keyword>
<name>A0A5C3DWK3_9BASI</name>
<feature type="chain" id="PRO_5023019225" evidence="3">
    <location>
        <begin position="25"/>
        <end position="759"/>
    </location>
</feature>
<feature type="transmembrane region" description="Helical" evidence="2">
    <location>
        <begin position="246"/>
        <end position="273"/>
    </location>
</feature>
<feature type="compositionally biased region" description="Low complexity" evidence="1">
    <location>
        <begin position="134"/>
        <end position="225"/>
    </location>
</feature>
<keyword evidence="2" id="KW-0472">Membrane</keyword>
<feature type="compositionally biased region" description="Polar residues" evidence="1">
    <location>
        <begin position="663"/>
        <end position="672"/>
    </location>
</feature>
<protein>
    <submittedName>
        <fullName evidence="4">Uncharacterized protein</fullName>
    </submittedName>
</protein>
<feature type="compositionally biased region" description="Pro residues" evidence="1">
    <location>
        <begin position="749"/>
        <end position="759"/>
    </location>
</feature>
<keyword evidence="5" id="KW-1185">Reference proteome</keyword>
<feature type="signal peptide" evidence="3">
    <location>
        <begin position="1"/>
        <end position="24"/>
    </location>
</feature>
<keyword evidence="3" id="KW-0732">Signal</keyword>
<dbReference type="Proteomes" id="UP000324022">
    <property type="component" value="Unassembled WGS sequence"/>
</dbReference>
<feature type="region of interest" description="Disordered" evidence="1">
    <location>
        <begin position="286"/>
        <end position="321"/>
    </location>
</feature>
<reference evidence="4 5" key="1">
    <citation type="submission" date="2018-03" db="EMBL/GenBank/DDBJ databases">
        <authorList>
            <person name="Guldener U."/>
        </authorList>
    </citation>
    <scope>NUCLEOTIDE SEQUENCE [LARGE SCALE GENOMIC DNA]</scope>
    <source>
        <strain evidence="4 5">NBRC100155</strain>
    </source>
</reference>
<dbReference type="EMBL" id="OOIN01000004">
    <property type="protein sequence ID" value="SPO22854.1"/>
    <property type="molecule type" value="Genomic_DNA"/>
</dbReference>
<evidence type="ECO:0000256" key="3">
    <source>
        <dbReference type="SAM" id="SignalP"/>
    </source>
</evidence>
<feature type="region of interest" description="Disordered" evidence="1">
    <location>
        <begin position="372"/>
        <end position="403"/>
    </location>
</feature>
<gene>
    <name evidence="4" type="ORF">UTRI_01532</name>
</gene>
<sequence>MTRVKQPLWLIGFVWMSIFLFSWSHSGEEIGVYARAVSADKPQRDLFDQLLHKYLPGGDSLQWSVHPLPRGVEKRQISMLPQTAAGNSGVSGNGNDALPGGGLVGLMGGGGGSAGNAGNAVPASVLAAAAAASPTNSASGNNDASSASGGANAASSTPGSDRSPSSASATPPASSSAPVPLSKIITSPTAPSSASSASNLASSASNPASTASSSTTPSATPTKASQQSDDPPDNSNVSLLSPKHKLFPLIVAGLACAGILAIMLLIAIARAIAHDQLRRDNLKKSYSFDSTCPSSSSCSSGKKNSSSDRFTSSPPGVNAARSLRRAMTKKKLGSFARRTQDGSVLIEVGDEVFAVPPHLADSYRERILREKRSRSDLSSNKGDGLFGSVRPKFLTDGGPDGGDEEQARAAYDSMLQDGGGVDGAGGVVRRSLSQRITDRLRSLTAASTGATEVRPSMVERNAYSFNTITQQPGALRQSNLGTQNPVLTTASSGWAIQPSCSAEMHKTPAAFKAGEPFGTARVLLPRTSSSQAMPQHSQPSSVPVGVPAAAAAAAVKKDTVKIKPHSRKPPPKLELSLLTEKLADLEKKSCSSSSCSSVSCTNGTSKLPKEASMTHSSSIVSGDGTFGGSQVSVPGAFPERQKSLHHSARRARSIKPLILNMEEPSSSSTTTRAVGVGTYRGRQAEAHRSKTQIRPEHHKSKSTTLERKNTTSVGLASPTRFTHHVPAKLVINPTKPELAATSGASFRPLPVPPPFGLPK</sequence>
<accession>A0A5C3DWK3</accession>
<evidence type="ECO:0000256" key="2">
    <source>
        <dbReference type="SAM" id="Phobius"/>
    </source>
</evidence>
<feature type="compositionally biased region" description="Polar residues" evidence="1">
    <location>
        <begin position="226"/>
        <end position="237"/>
    </location>
</feature>
<proteinExistence type="predicted"/>
<evidence type="ECO:0000313" key="4">
    <source>
        <dbReference type="EMBL" id="SPO22854.1"/>
    </source>
</evidence>
<dbReference type="OrthoDB" id="2555569at2759"/>
<feature type="compositionally biased region" description="Low complexity" evidence="1">
    <location>
        <begin position="591"/>
        <end position="600"/>
    </location>
</feature>
<feature type="compositionally biased region" description="Basic residues" evidence="1">
    <location>
        <begin position="643"/>
        <end position="653"/>
    </location>
</feature>
<feature type="region of interest" description="Disordered" evidence="1">
    <location>
        <begin position="134"/>
        <end position="237"/>
    </location>
</feature>
<keyword evidence="2" id="KW-0812">Transmembrane</keyword>
<feature type="region of interest" description="Disordered" evidence="1">
    <location>
        <begin position="591"/>
        <end position="719"/>
    </location>
</feature>
<evidence type="ECO:0000256" key="1">
    <source>
        <dbReference type="SAM" id="MobiDB-lite"/>
    </source>
</evidence>
<feature type="region of interest" description="Disordered" evidence="1">
    <location>
        <begin position="740"/>
        <end position="759"/>
    </location>
</feature>
<organism evidence="4 5">
    <name type="scientific">Ustilago trichophora</name>
    <dbReference type="NCBI Taxonomy" id="86804"/>
    <lineage>
        <taxon>Eukaryota</taxon>
        <taxon>Fungi</taxon>
        <taxon>Dikarya</taxon>
        <taxon>Basidiomycota</taxon>
        <taxon>Ustilaginomycotina</taxon>
        <taxon>Ustilaginomycetes</taxon>
        <taxon>Ustilaginales</taxon>
        <taxon>Ustilaginaceae</taxon>
        <taxon>Ustilago</taxon>
    </lineage>
</organism>
<feature type="compositionally biased region" description="Low complexity" evidence="1">
    <location>
        <begin position="286"/>
        <end position="304"/>
    </location>
</feature>
<dbReference type="AlphaFoldDB" id="A0A5C3DWK3"/>